<accession>A0A382AQV9</accession>
<dbReference type="InterPro" id="IPR007345">
    <property type="entry name" value="Polysacch_pyruvyl_Trfase"/>
</dbReference>
<evidence type="ECO:0000313" key="2">
    <source>
        <dbReference type="EMBL" id="SVB03423.1"/>
    </source>
</evidence>
<dbReference type="Pfam" id="PF04230">
    <property type="entry name" value="PS_pyruv_trans"/>
    <property type="match status" value="1"/>
</dbReference>
<organism evidence="2">
    <name type="scientific">marine metagenome</name>
    <dbReference type="NCBI Taxonomy" id="408172"/>
    <lineage>
        <taxon>unclassified sequences</taxon>
        <taxon>metagenomes</taxon>
        <taxon>ecological metagenomes</taxon>
    </lineage>
</organism>
<dbReference type="EMBL" id="UINC01026268">
    <property type="protein sequence ID" value="SVB03423.1"/>
    <property type="molecule type" value="Genomic_DNA"/>
</dbReference>
<name>A0A382AQV9_9ZZZZ</name>
<protein>
    <recommendedName>
        <fullName evidence="1">Polysaccharide pyruvyl transferase domain-containing protein</fullName>
    </recommendedName>
</protein>
<feature type="domain" description="Polysaccharide pyruvyl transferase" evidence="1">
    <location>
        <begin position="21"/>
        <end position="260"/>
    </location>
</feature>
<proteinExistence type="predicted"/>
<dbReference type="AlphaFoldDB" id="A0A382AQV9"/>
<sequence>MDEEKIDVNVGFFDYQYISSNIGDDVQTLAMIGMLKKMGEFHSMKFPSRFSEHNCIINPNSKYILNMIPINRDNSNKTDKNIKNIICIMNGWFMHKVETDTGRSKFTNLPKRKLFNNNIDWPPPSNIKPIFISFHINNKDMLDECYIPYYKMNEPIGCRDRSTSKYLTDRGVDAYFSGCLTLTLDNMNKDCKGDTKYNVDIVSQDDSKYITHQKHTYGLMDYTKRIPIAQNLLDGYAKAKLVTTNRVHVMLPCLAFGTEVNFIVKKNNDPRLVGILELINDKELLKSTIKGIEEDFKKRFMEKVIKYYS</sequence>
<gene>
    <name evidence="2" type="ORF">METZ01_LOCUS156277</name>
</gene>
<evidence type="ECO:0000259" key="1">
    <source>
        <dbReference type="Pfam" id="PF04230"/>
    </source>
</evidence>
<reference evidence="2" key="1">
    <citation type="submission" date="2018-05" db="EMBL/GenBank/DDBJ databases">
        <authorList>
            <person name="Lanie J.A."/>
            <person name="Ng W.-L."/>
            <person name="Kazmierczak K.M."/>
            <person name="Andrzejewski T.M."/>
            <person name="Davidsen T.M."/>
            <person name="Wayne K.J."/>
            <person name="Tettelin H."/>
            <person name="Glass J.I."/>
            <person name="Rusch D."/>
            <person name="Podicherti R."/>
            <person name="Tsui H.-C.T."/>
            <person name="Winkler M.E."/>
        </authorList>
    </citation>
    <scope>NUCLEOTIDE SEQUENCE</scope>
</reference>